<dbReference type="AlphaFoldDB" id="A0A813LHN1"/>
<keyword evidence="3" id="KW-0812">Transmembrane</keyword>
<dbReference type="Pfam" id="PF02129">
    <property type="entry name" value="Peptidase_S15"/>
    <property type="match status" value="1"/>
</dbReference>
<feature type="domain" description="Xaa-Pro dipeptidyl-peptidase C-terminal" evidence="4">
    <location>
        <begin position="521"/>
        <end position="800"/>
    </location>
</feature>
<gene>
    <name evidence="5" type="ORF">PGLA1383_LOCUS57974</name>
    <name evidence="6" type="ORF">PGLA2088_LOCUS44516</name>
</gene>
<dbReference type="InterPro" id="IPR013736">
    <property type="entry name" value="Xaa-Pro_dipept_C"/>
</dbReference>
<reference evidence="6" key="1">
    <citation type="submission" date="2021-02" db="EMBL/GenBank/DDBJ databases">
        <authorList>
            <person name="Dougan E. K."/>
            <person name="Rhodes N."/>
            <person name="Thang M."/>
            <person name="Chan C."/>
        </authorList>
    </citation>
    <scope>NUCLEOTIDE SEQUENCE</scope>
</reference>
<protein>
    <recommendedName>
        <fullName evidence="4">Xaa-Pro dipeptidyl-peptidase C-terminal domain-containing protein</fullName>
    </recommendedName>
</protein>
<dbReference type="SUPFAM" id="SSF53474">
    <property type="entry name" value="alpha/beta-Hydrolases"/>
    <property type="match status" value="1"/>
</dbReference>
<evidence type="ECO:0000313" key="8">
    <source>
        <dbReference type="Proteomes" id="UP000654075"/>
    </source>
</evidence>
<dbReference type="Gene3D" id="3.40.50.1820">
    <property type="entry name" value="alpha/beta hydrolase"/>
    <property type="match status" value="1"/>
</dbReference>
<dbReference type="EMBL" id="CAJNNW010035235">
    <property type="protein sequence ID" value="CAE8726522.1"/>
    <property type="molecule type" value="Genomic_DNA"/>
</dbReference>
<feature type="compositionally biased region" description="Polar residues" evidence="2">
    <location>
        <begin position="773"/>
        <end position="785"/>
    </location>
</feature>
<keyword evidence="1" id="KW-0378">Hydrolase</keyword>
<dbReference type="Pfam" id="PF08530">
    <property type="entry name" value="PepX_C"/>
    <property type="match status" value="1"/>
</dbReference>
<dbReference type="SUPFAM" id="SSF49785">
    <property type="entry name" value="Galactose-binding domain-like"/>
    <property type="match status" value="1"/>
</dbReference>
<evidence type="ECO:0000256" key="1">
    <source>
        <dbReference type="ARBA" id="ARBA00022801"/>
    </source>
</evidence>
<evidence type="ECO:0000259" key="4">
    <source>
        <dbReference type="SMART" id="SM00939"/>
    </source>
</evidence>
<dbReference type="OrthoDB" id="433953at2759"/>
<dbReference type="NCBIfam" id="TIGR00976">
    <property type="entry name" value="CocE_NonD"/>
    <property type="match status" value="1"/>
</dbReference>
<dbReference type="GO" id="GO:0008239">
    <property type="term" value="F:dipeptidyl-peptidase activity"/>
    <property type="evidence" value="ECO:0007669"/>
    <property type="project" value="InterPro"/>
</dbReference>
<accession>A0A813LHN1</accession>
<comment type="caution">
    <text evidence="6">The sequence shown here is derived from an EMBL/GenBank/DDBJ whole genome shotgun (WGS) entry which is preliminary data.</text>
</comment>
<evidence type="ECO:0000313" key="5">
    <source>
        <dbReference type="EMBL" id="CAE8643658.1"/>
    </source>
</evidence>
<dbReference type="OMA" id="WSIRDDW"/>
<name>A0A813LHN1_POLGL</name>
<dbReference type="InterPro" id="IPR029058">
    <property type="entry name" value="AB_hydrolase_fold"/>
</dbReference>
<dbReference type="EMBL" id="CAJNNV010033411">
    <property type="protein sequence ID" value="CAE8643658.1"/>
    <property type="molecule type" value="Genomic_DNA"/>
</dbReference>
<dbReference type="InterPro" id="IPR005674">
    <property type="entry name" value="CocE/Ser_esterase"/>
</dbReference>
<dbReference type="InterPro" id="IPR008979">
    <property type="entry name" value="Galactose-bd-like_sf"/>
</dbReference>
<evidence type="ECO:0000313" key="6">
    <source>
        <dbReference type="EMBL" id="CAE8726522.1"/>
    </source>
</evidence>
<sequence length="807" mass="87238">MSRRPRWQQCVDRVTASASSVGSLDEDVEGWARDASPDSANVRPPRISSAGDVLALAVMSLGGLLGLVLSPVLATGHLIKRRRQQNSEAQLLYEERERHRLSADPDAAVREDDDSHWAAVTPRAPAGSMKFPAGTTRRSGYVRMSDGVDIAVDVLLPPSFGDSATRGPVPCVLHKARYWRAYELRWPARAFVNGGQPWDFMLGSLKCELLLAGFAVVSADVRGAGASGGTQSVVWSSRETEDSREILDFIAGSTGEASEAGPSCRRHRVRQPWSDGRVALFGISYDAGAAVRAAASGHPAVRAVVSSFVFGDVWRELFNGGIMNRWFLKAWCHVNETLDHAQVRKLHPLLPLFLKGAAPAGPRRQQDRFVAEHAGNWDLMSAVSQISFIDDSVELASGETTSCERFSLFPPWKPSLSSQPDSAEDSVLAESEQEQAAAFPALAASGVAVMLISGWMCVTSITACSAFAAFAQPGWRLLLGPWNHGGIQHARYASQARLKKFATYTEITDFLLKNLPPVEPDQQADVTASQLADPEVHYYRSGSSPGWCNSPVWPPKDVEKRPLWLAPAQRLDWAPPEGESSTSSQLPRSTGAAPLLWGGVSRYTAMIKMTQQIEYKWLPSCAIQRRDALLFETSPLEAPLSVVGSAVLSLRVRGAGASDADVFAYLCERSSDGALVYITEGMLRLSNRAEEVVPAHTAAADPPLASGVEARLWGEAAVPHHSFRRADAAPLKPGEVSQARLQLFPTAYKLRAGSRLALVLAPDDAAHFAPNPAATQGATSDSGNEPPQICHSELEPSVLWLPVLDES</sequence>
<feature type="region of interest" description="Disordered" evidence="2">
    <location>
        <begin position="25"/>
        <end position="44"/>
    </location>
</feature>
<dbReference type="Proteomes" id="UP000654075">
    <property type="component" value="Unassembled WGS sequence"/>
</dbReference>
<keyword evidence="8" id="KW-1185">Reference proteome</keyword>
<feature type="transmembrane region" description="Helical" evidence="3">
    <location>
        <begin position="53"/>
        <end position="74"/>
    </location>
</feature>
<keyword evidence="3" id="KW-1133">Transmembrane helix</keyword>
<evidence type="ECO:0000313" key="7">
    <source>
        <dbReference type="Proteomes" id="UP000626109"/>
    </source>
</evidence>
<dbReference type="Gene3D" id="2.60.120.260">
    <property type="entry name" value="Galactose-binding domain-like"/>
    <property type="match status" value="1"/>
</dbReference>
<evidence type="ECO:0000256" key="2">
    <source>
        <dbReference type="SAM" id="MobiDB-lite"/>
    </source>
</evidence>
<keyword evidence="3" id="KW-0472">Membrane</keyword>
<dbReference type="InterPro" id="IPR000383">
    <property type="entry name" value="Xaa-Pro-like_dom"/>
</dbReference>
<evidence type="ECO:0000256" key="3">
    <source>
        <dbReference type="SAM" id="Phobius"/>
    </source>
</evidence>
<proteinExistence type="predicted"/>
<dbReference type="SMART" id="SM00939">
    <property type="entry name" value="PepX_C"/>
    <property type="match status" value="1"/>
</dbReference>
<dbReference type="Proteomes" id="UP000626109">
    <property type="component" value="Unassembled WGS sequence"/>
</dbReference>
<organism evidence="6 7">
    <name type="scientific">Polarella glacialis</name>
    <name type="common">Dinoflagellate</name>
    <dbReference type="NCBI Taxonomy" id="89957"/>
    <lineage>
        <taxon>Eukaryota</taxon>
        <taxon>Sar</taxon>
        <taxon>Alveolata</taxon>
        <taxon>Dinophyceae</taxon>
        <taxon>Suessiales</taxon>
        <taxon>Suessiaceae</taxon>
        <taxon>Polarella</taxon>
    </lineage>
</organism>
<feature type="region of interest" description="Disordered" evidence="2">
    <location>
        <begin position="770"/>
        <end position="791"/>
    </location>
</feature>